<evidence type="ECO:0000256" key="1">
    <source>
        <dbReference type="SAM" id="MobiDB-lite"/>
    </source>
</evidence>
<evidence type="ECO:0000313" key="3">
    <source>
        <dbReference type="Proteomes" id="UP000053060"/>
    </source>
</evidence>
<accession>A0A0V9UIP3</accession>
<reference evidence="3" key="1">
    <citation type="submission" date="2015-01" db="EMBL/GenBank/DDBJ databases">
        <title>Draft genome sequence of Rhodococcus pyridinivorans strain KG-16, a hydrocarbon-degrading bacterium.</title>
        <authorList>
            <person name="Aggarwal R.K."/>
            <person name="Dawar C."/>
        </authorList>
    </citation>
    <scope>NUCLEOTIDE SEQUENCE [LARGE SCALE GENOMIC DNA]</scope>
    <source>
        <strain evidence="3">KG-16</strain>
    </source>
</reference>
<feature type="compositionally biased region" description="Low complexity" evidence="1">
    <location>
        <begin position="22"/>
        <end position="37"/>
    </location>
</feature>
<proteinExistence type="predicted"/>
<sequence>MYAQRETYFGWTSRRVPLYAAAQPTASPATPAASGPSVRPEDESVPSGVTLDRILPESVLHGRLVAYHDADEDRDYVAVAVGAVAGENDVPVRVAEEETLVVSAARSVINGILVGTEDDDLDELEVARQLRFGGPVRDLLEYIGARSVVVDWSPAVA</sequence>
<organism evidence="2 3">
    <name type="scientific">Rhodococcus pyridinivorans KG-16</name>
    <dbReference type="NCBI Taxonomy" id="1441730"/>
    <lineage>
        <taxon>Bacteria</taxon>
        <taxon>Bacillati</taxon>
        <taxon>Actinomycetota</taxon>
        <taxon>Actinomycetes</taxon>
        <taxon>Mycobacteriales</taxon>
        <taxon>Nocardiaceae</taxon>
        <taxon>Rhodococcus</taxon>
    </lineage>
</organism>
<dbReference type="RefSeq" id="WP_060652535.1">
    <property type="nucleotide sequence ID" value="NZ_AZXY01000007.1"/>
</dbReference>
<dbReference type="EMBL" id="AZXY01000007">
    <property type="protein sequence ID" value="KSZ57836.1"/>
    <property type="molecule type" value="Genomic_DNA"/>
</dbReference>
<dbReference type="AlphaFoldDB" id="A0A0V9UIP3"/>
<dbReference type="Proteomes" id="UP000053060">
    <property type="component" value="Unassembled WGS sequence"/>
</dbReference>
<evidence type="ECO:0000313" key="2">
    <source>
        <dbReference type="EMBL" id="KSZ57836.1"/>
    </source>
</evidence>
<name>A0A0V9UIP3_9NOCA</name>
<comment type="caution">
    <text evidence="2">The sequence shown here is derived from an EMBL/GenBank/DDBJ whole genome shotgun (WGS) entry which is preliminary data.</text>
</comment>
<feature type="region of interest" description="Disordered" evidence="1">
    <location>
        <begin position="22"/>
        <end position="47"/>
    </location>
</feature>
<gene>
    <name evidence="2" type="ORF">Z045_14790</name>
</gene>
<reference evidence="2 3" key="2">
    <citation type="journal article" date="2016" name="Genome Announc.">
        <title>Draft Genome Sequence of a Versatile Hydrocarbon-Degrading Bacterium, Rhodococcus pyridinivorans Strain KG-16, Collected from Oil Fields in India.</title>
        <authorList>
            <person name="Aggarwal R.K."/>
            <person name="Dawar C."/>
            <person name="Phanindranath R."/>
            <person name="Mutnuri L."/>
            <person name="Dayal A.M."/>
        </authorList>
    </citation>
    <scope>NUCLEOTIDE SEQUENCE [LARGE SCALE GENOMIC DNA]</scope>
    <source>
        <strain evidence="2 3">KG-16</strain>
    </source>
</reference>
<protein>
    <submittedName>
        <fullName evidence="2">Uncharacterized protein</fullName>
    </submittedName>
</protein>
<dbReference type="PATRIC" id="fig|1441730.3.peg.3075"/>